<comment type="caution">
    <text evidence="1">The sequence shown here is derived from an EMBL/GenBank/DDBJ whole genome shotgun (WGS) entry which is preliminary data.</text>
</comment>
<proteinExistence type="predicted"/>
<organism evidence="1 2">
    <name type="scientific">Bacteroides fragilis</name>
    <dbReference type="NCBI Taxonomy" id="817"/>
    <lineage>
        <taxon>Bacteria</taxon>
        <taxon>Pseudomonadati</taxon>
        <taxon>Bacteroidota</taxon>
        <taxon>Bacteroidia</taxon>
        <taxon>Bacteroidales</taxon>
        <taxon>Bacteroidaceae</taxon>
        <taxon>Bacteroides</taxon>
    </lineage>
</organism>
<dbReference type="AlphaFoldDB" id="A0A2M9V166"/>
<accession>A0A2M9V166</accession>
<evidence type="ECO:0000313" key="1">
    <source>
        <dbReference type="EMBL" id="PJY69487.1"/>
    </source>
</evidence>
<gene>
    <name evidence="1" type="ORF">CQW34_04337</name>
</gene>
<evidence type="ECO:0000313" key="2">
    <source>
        <dbReference type="Proteomes" id="UP000231846"/>
    </source>
</evidence>
<dbReference type="EMBL" id="PDCW01000060">
    <property type="protein sequence ID" value="PJY69487.1"/>
    <property type="molecule type" value="Genomic_DNA"/>
</dbReference>
<name>A0A2M9V166_BACFG</name>
<dbReference type="Proteomes" id="UP000231846">
    <property type="component" value="Unassembled WGS sequence"/>
</dbReference>
<protein>
    <submittedName>
        <fullName evidence="1">Uncharacterized protein</fullName>
    </submittedName>
</protein>
<sequence length="209" mass="23538">MYYRKAGSAFLIGIGIQAEQREVVYSEQLIGGDDRVYQRAQHIEERAYGQCFAYRCHRFQSRVEQRCMQISDVTLLHRAAQAVCMVGELYSVLFHHVAGSADGSGTVIPMFDYRKSGTGYCEASRGGDVEGILAVPSGSHNVYWGKLTQIYRDPHFKQCVTKSAKFLYRDVTHQEDGDQRGHLCIIVFALCNVLQYGAGFVATQILMFE</sequence>
<reference evidence="1 2" key="1">
    <citation type="journal article" date="2017" name="MBio">
        <title>Gut Symbiont Bacteroides fragilis Secretes a Eukaryotic-Like Ubiquitin Protein That Mediates Intraspecies Antagonism.</title>
        <authorList>
            <person name="Chatzidaki-Livanis M."/>
            <person name="Coyne M.J."/>
            <person name="Roelofs K.G."/>
            <person name="Gentyala R.R."/>
            <person name="Caldwell J.M."/>
            <person name="Comstock L.E."/>
        </authorList>
    </citation>
    <scope>NUCLEOTIDE SEQUENCE [LARGE SCALE GENOMIC DNA]</scope>
    <source>
        <strain evidence="1 2">12905</strain>
    </source>
</reference>